<reference evidence="1 2" key="1">
    <citation type="submission" date="2021-06" db="EMBL/GenBank/DDBJ databases">
        <authorList>
            <person name="Kallberg Y."/>
            <person name="Tangrot J."/>
            <person name="Rosling A."/>
        </authorList>
    </citation>
    <scope>NUCLEOTIDE SEQUENCE [LARGE SCALE GENOMIC DNA]</scope>
    <source>
        <strain evidence="1 2">120-4 pot B 10/14</strain>
    </source>
</reference>
<evidence type="ECO:0000313" key="1">
    <source>
        <dbReference type="EMBL" id="CAG8774006.1"/>
    </source>
</evidence>
<name>A0ABN7VHK3_GIGMA</name>
<sequence>MCLYHIPGTYIKNNPNHSKSIDAVSLDQHKGKNEINNSNRSGAKIKKILDLCLKVFLIETKETKIKWMHNELLKYAKCGNIEEEDILGLSTIQIWLHSYA</sequence>
<evidence type="ECO:0000313" key="2">
    <source>
        <dbReference type="Proteomes" id="UP000789901"/>
    </source>
</evidence>
<proteinExistence type="predicted"/>
<protein>
    <submittedName>
        <fullName evidence="1">30827_t:CDS:1</fullName>
    </submittedName>
</protein>
<dbReference type="Proteomes" id="UP000789901">
    <property type="component" value="Unassembled WGS sequence"/>
</dbReference>
<comment type="caution">
    <text evidence="1">The sequence shown here is derived from an EMBL/GenBank/DDBJ whole genome shotgun (WGS) entry which is preliminary data.</text>
</comment>
<feature type="non-terminal residue" evidence="1">
    <location>
        <position position="100"/>
    </location>
</feature>
<dbReference type="EMBL" id="CAJVQB010015338">
    <property type="protein sequence ID" value="CAG8774006.1"/>
    <property type="molecule type" value="Genomic_DNA"/>
</dbReference>
<organism evidence="1 2">
    <name type="scientific">Gigaspora margarita</name>
    <dbReference type="NCBI Taxonomy" id="4874"/>
    <lineage>
        <taxon>Eukaryota</taxon>
        <taxon>Fungi</taxon>
        <taxon>Fungi incertae sedis</taxon>
        <taxon>Mucoromycota</taxon>
        <taxon>Glomeromycotina</taxon>
        <taxon>Glomeromycetes</taxon>
        <taxon>Diversisporales</taxon>
        <taxon>Gigasporaceae</taxon>
        <taxon>Gigaspora</taxon>
    </lineage>
</organism>
<keyword evidence="2" id="KW-1185">Reference proteome</keyword>
<gene>
    <name evidence="1" type="ORF">GMARGA_LOCUS18858</name>
</gene>
<accession>A0ABN7VHK3</accession>